<keyword evidence="2" id="KW-1185">Reference proteome</keyword>
<dbReference type="EMBL" id="CAJRST010007779">
    <property type="protein sequence ID" value="CAG5896576.1"/>
    <property type="molecule type" value="Genomic_DNA"/>
</dbReference>
<dbReference type="Proteomes" id="UP000677803">
    <property type="component" value="Unassembled WGS sequence"/>
</dbReference>
<proteinExistence type="predicted"/>
<dbReference type="AlphaFoldDB" id="A0A8S4AQ35"/>
<evidence type="ECO:0000313" key="1">
    <source>
        <dbReference type="EMBL" id="CAG5896576.1"/>
    </source>
</evidence>
<accession>A0A8S4AQ35</accession>
<gene>
    <name evidence="1" type="ORF">MMEN_LOCUS7642</name>
</gene>
<comment type="caution">
    <text evidence="1">The sequence shown here is derived from an EMBL/GenBank/DDBJ whole genome shotgun (WGS) entry which is preliminary data.</text>
</comment>
<organism evidence="1 2">
    <name type="scientific">Menidia menidia</name>
    <name type="common">Atlantic silverside</name>
    <dbReference type="NCBI Taxonomy" id="238744"/>
    <lineage>
        <taxon>Eukaryota</taxon>
        <taxon>Metazoa</taxon>
        <taxon>Chordata</taxon>
        <taxon>Craniata</taxon>
        <taxon>Vertebrata</taxon>
        <taxon>Euteleostomi</taxon>
        <taxon>Actinopterygii</taxon>
        <taxon>Neopterygii</taxon>
        <taxon>Teleostei</taxon>
        <taxon>Neoteleostei</taxon>
        <taxon>Acanthomorphata</taxon>
        <taxon>Ovalentaria</taxon>
        <taxon>Atherinomorphae</taxon>
        <taxon>Atheriniformes</taxon>
        <taxon>Atherinopsidae</taxon>
        <taxon>Menidiinae</taxon>
        <taxon>Menidia</taxon>
    </lineage>
</organism>
<protein>
    <submittedName>
        <fullName evidence="1">(Atlantic silverside) hypothetical protein</fullName>
    </submittedName>
</protein>
<sequence length="107" mass="11611">MAIVTGIKGKQSYKLGPVTPEQILANHTSAVGHIETLNFTLEPTTMSLGCHVEGSSMSPFWFSLFDNGTNYCNLYKVMKASGLPKTPGFVEFTNEWLCLGFGGSVCK</sequence>
<reference evidence="1" key="1">
    <citation type="submission" date="2021-05" db="EMBL/GenBank/DDBJ databases">
        <authorList>
            <person name="Tigano A."/>
        </authorList>
    </citation>
    <scope>NUCLEOTIDE SEQUENCE</scope>
</reference>
<dbReference type="OrthoDB" id="5946254at2759"/>
<evidence type="ECO:0000313" key="2">
    <source>
        <dbReference type="Proteomes" id="UP000677803"/>
    </source>
</evidence>
<dbReference type="PANTHER" id="PTHR38564:SF2">
    <property type="entry name" value="WU:FC46H12 PRECURSOR"/>
    <property type="match status" value="1"/>
</dbReference>
<dbReference type="PANTHER" id="PTHR38564">
    <property type="entry name" value="SI:CH73-250A16.5-RELATED"/>
    <property type="match status" value="1"/>
</dbReference>
<name>A0A8S4AQ35_9TELE</name>